<comment type="caution">
    <text evidence="2">The sequence shown here is derived from an EMBL/GenBank/DDBJ whole genome shotgun (WGS) entry which is preliminary data.</text>
</comment>
<organism evidence="2 3">
    <name type="scientific">Marasmius tenuissimus</name>
    <dbReference type="NCBI Taxonomy" id="585030"/>
    <lineage>
        <taxon>Eukaryota</taxon>
        <taxon>Fungi</taxon>
        <taxon>Dikarya</taxon>
        <taxon>Basidiomycota</taxon>
        <taxon>Agaricomycotina</taxon>
        <taxon>Agaricomycetes</taxon>
        <taxon>Agaricomycetidae</taxon>
        <taxon>Agaricales</taxon>
        <taxon>Marasmiineae</taxon>
        <taxon>Marasmiaceae</taxon>
        <taxon>Marasmius</taxon>
    </lineage>
</organism>
<protein>
    <submittedName>
        <fullName evidence="2">Uncharacterized protein</fullName>
    </submittedName>
</protein>
<evidence type="ECO:0000313" key="3">
    <source>
        <dbReference type="Proteomes" id="UP001437256"/>
    </source>
</evidence>
<evidence type="ECO:0000256" key="1">
    <source>
        <dbReference type="SAM" id="MobiDB-lite"/>
    </source>
</evidence>
<feature type="compositionally biased region" description="Basic and acidic residues" evidence="1">
    <location>
        <begin position="1"/>
        <end position="15"/>
    </location>
</feature>
<keyword evidence="3" id="KW-1185">Reference proteome</keyword>
<sequence>MPLFKSHDDHNEVRRSPSHKSGSPTRKGTLFGGRRSASTERPVHDDRHNQRGGLFGSGRRSSSSDRSSSHSRRGSGSVRSGGSGGFLGFGGNKSSIGNDPSIMGARQKVEEAERAEREADQALSLARASVREARDHVKFLEKDAADDARRAKAKQAEAKVVSKTARALGRHG</sequence>
<dbReference type="EMBL" id="JBBXMP010000026">
    <property type="protein sequence ID" value="KAL0067369.1"/>
    <property type="molecule type" value="Genomic_DNA"/>
</dbReference>
<reference evidence="2 3" key="1">
    <citation type="submission" date="2024-05" db="EMBL/GenBank/DDBJ databases">
        <title>A draft genome resource for the thread blight pathogen Marasmius tenuissimus strain MS-2.</title>
        <authorList>
            <person name="Yulfo-Soto G.E."/>
            <person name="Baruah I.K."/>
            <person name="Amoako-Attah I."/>
            <person name="Bukari Y."/>
            <person name="Meinhardt L.W."/>
            <person name="Bailey B.A."/>
            <person name="Cohen S.P."/>
        </authorList>
    </citation>
    <scope>NUCLEOTIDE SEQUENCE [LARGE SCALE GENOMIC DNA]</scope>
    <source>
        <strain evidence="2 3">MS-2</strain>
    </source>
</reference>
<proteinExistence type="predicted"/>
<evidence type="ECO:0000313" key="2">
    <source>
        <dbReference type="EMBL" id="KAL0067369.1"/>
    </source>
</evidence>
<feature type="compositionally biased region" description="Gly residues" evidence="1">
    <location>
        <begin position="79"/>
        <end position="91"/>
    </location>
</feature>
<name>A0ABR3A1X0_9AGAR</name>
<dbReference type="Proteomes" id="UP001437256">
    <property type="component" value="Unassembled WGS sequence"/>
</dbReference>
<feature type="region of interest" description="Disordered" evidence="1">
    <location>
        <begin position="1"/>
        <end position="117"/>
    </location>
</feature>
<feature type="region of interest" description="Disordered" evidence="1">
    <location>
        <begin position="150"/>
        <end position="172"/>
    </location>
</feature>
<accession>A0ABR3A1X0</accession>
<feature type="compositionally biased region" description="Low complexity" evidence="1">
    <location>
        <begin position="57"/>
        <end position="66"/>
    </location>
</feature>
<feature type="compositionally biased region" description="Basic and acidic residues" evidence="1">
    <location>
        <begin position="107"/>
        <end position="117"/>
    </location>
</feature>
<feature type="compositionally biased region" description="Basic and acidic residues" evidence="1">
    <location>
        <begin position="37"/>
        <end position="49"/>
    </location>
</feature>
<gene>
    <name evidence="2" type="ORF">AAF712_005597</name>
</gene>